<keyword evidence="3" id="KW-1185">Reference proteome</keyword>
<name>A0A9N9CC82_9GLOM</name>
<feature type="chain" id="PRO_5040262391" evidence="1">
    <location>
        <begin position="24"/>
        <end position="259"/>
    </location>
</feature>
<feature type="signal peptide" evidence="1">
    <location>
        <begin position="1"/>
        <end position="23"/>
    </location>
</feature>
<sequence length="259" mass="30263">MTRKYLYLLIAFVSFLFLALTKAAPELDQEPTTSANHVTISTRSTVMDIPFRHIESLSSNLAAKFTEVLAKLGKEVASEDKSKKDLFESKHLQPGESRTFEIAVIPSRRKYSITFERLANKKWGHSYRVVVDPYNEQEDAWEYRYVVPYIGKFDVDSKDDEKEGKGDADNLMHIFEKAFHGRIHESHKTDTNRDNFEMNRRHSFEYDVEFLHTKDRTRFIVESRGKSRYGRVFTLTARSLTIDAELEATIVIPYKEYRD</sequence>
<reference evidence="2" key="1">
    <citation type="submission" date="2021-06" db="EMBL/GenBank/DDBJ databases">
        <authorList>
            <person name="Kallberg Y."/>
            <person name="Tangrot J."/>
            <person name="Rosling A."/>
        </authorList>
    </citation>
    <scope>NUCLEOTIDE SEQUENCE</scope>
    <source>
        <strain evidence="2">FL130A</strain>
    </source>
</reference>
<keyword evidence="1" id="KW-0732">Signal</keyword>
<dbReference type="OrthoDB" id="2400770at2759"/>
<comment type="caution">
    <text evidence="2">The sequence shown here is derived from an EMBL/GenBank/DDBJ whole genome shotgun (WGS) entry which is preliminary data.</text>
</comment>
<evidence type="ECO:0000313" key="3">
    <source>
        <dbReference type="Proteomes" id="UP000789508"/>
    </source>
</evidence>
<accession>A0A9N9CC82</accession>
<organism evidence="2 3">
    <name type="scientific">Ambispora leptoticha</name>
    <dbReference type="NCBI Taxonomy" id="144679"/>
    <lineage>
        <taxon>Eukaryota</taxon>
        <taxon>Fungi</taxon>
        <taxon>Fungi incertae sedis</taxon>
        <taxon>Mucoromycota</taxon>
        <taxon>Glomeromycotina</taxon>
        <taxon>Glomeromycetes</taxon>
        <taxon>Archaeosporales</taxon>
        <taxon>Ambisporaceae</taxon>
        <taxon>Ambispora</taxon>
    </lineage>
</organism>
<gene>
    <name evidence="2" type="ORF">ALEPTO_LOCUS7875</name>
</gene>
<proteinExistence type="predicted"/>
<dbReference type="Proteomes" id="UP000789508">
    <property type="component" value="Unassembled WGS sequence"/>
</dbReference>
<evidence type="ECO:0000313" key="2">
    <source>
        <dbReference type="EMBL" id="CAG8594970.1"/>
    </source>
</evidence>
<evidence type="ECO:0000256" key="1">
    <source>
        <dbReference type="SAM" id="SignalP"/>
    </source>
</evidence>
<dbReference type="AlphaFoldDB" id="A0A9N9CC82"/>
<protein>
    <submittedName>
        <fullName evidence="2">6758_t:CDS:1</fullName>
    </submittedName>
</protein>
<dbReference type="EMBL" id="CAJVPS010003824">
    <property type="protein sequence ID" value="CAG8594970.1"/>
    <property type="molecule type" value="Genomic_DNA"/>
</dbReference>